<keyword evidence="5" id="KW-1185">Reference proteome</keyword>
<evidence type="ECO:0000256" key="1">
    <source>
        <dbReference type="SAM" id="MobiDB-lite"/>
    </source>
</evidence>
<dbReference type="SMART" id="SM00900">
    <property type="entry name" value="FMN_bind"/>
    <property type="match status" value="1"/>
</dbReference>
<organism evidence="4 5">
    <name type="scientific">Neobacillus massiliamazoniensis</name>
    <dbReference type="NCBI Taxonomy" id="1499688"/>
    <lineage>
        <taxon>Bacteria</taxon>
        <taxon>Bacillati</taxon>
        <taxon>Bacillota</taxon>
        <taxon>Bacilli</taxon>
        <taxon>Bacillales</taxon>
        <taxon>Bacillaceae</taxon>
        <taxon>Neobacillus</taxon>
    </lineage>
</organism>
<dbReference type="Proteomes" id="UP000199087">
    <property type="component" value="Unassembled WGS sequence"/>
</dbReference>
<feature type="compositionally biased region" description="Low complexity" evidence="1">
    <location>
        <begin position="47"/>
        <end position="87"/>
    </location>
</feature>
<feature type="signal peptide" evidence="2">
    <location>
        <begin position="1"/>
        <end position="21"/>
    </location>
</feature>
<name>A0A0U1NVQ4_9BACI</name>
<feature type="compositionally biased region" description="Polar residues" evidence="1">
    <location>
        <begin position="35"/>
        <end position="46"/>
    </location>
</feature>
<keyword evidence="2" id="KW-0732">Signal</keyword>
<proteinExistence type="predicted"/>
<evidence type="ECO:0000256" key="2">
    <source>
        <dbReference type="SAM" id="SignalP"/>
    </source>
</evidence>
<dbReference type="GO" id="GO:0016020">
    <property type="term" value="C:membrane"/>
    <property type="evidence" value="ECO:0007669"/>
    <property type="project" value="InterPro"/>
</dbReference>
<feature type="domain" description="FMN-binding" evidence="3">
    <location>
        <begin position="101"/>
        <end position="172"/>
    </location>
</feature>
<dbReference type="RefSeq" id="WP_090633869.1">
    <property type="nucleotide sequence ID" value="NZ_CVRB01000002.1"/>
</dbReference>
<feature type="chain" id="PRO_5006712341" evidence="2">
    <location>
        <begin position="22"/>
        <end position="176"/>
    </location>
</feature>
<accession>A0A0U1NVQ4</accession>
<dbReference type="InterPro" id="IPR007329">
    <property type="entry name" value="FMN-bd"/>
</dbReference>
<dbReference type="STRING" id="1499688.BN000_02042"/>
<dbReference type="Pfam" id="PF04205">
    <property type="entry name" value="FMN_bind"/>
    <property type="match status" value="1"/>
</dbReference>
<dbReference type="OrthoDB" id="2375608at2"/>
<dbReference type="Gene3D" id="3.90.1010.20">
    <property type="match status" value="1"/>
</dbReference>
<gene>
    <name evidence="4" type="ORF">BN000_02042</name>
</gene>
<dbReference type="AlphaFoldDB" id="A0A0U1NVQ4"/>
<reference evidence="5" key="1">
    <citation type="submission" date="2015-05" db="EMBL/GenBank/DDBJ databases">
        <authorList>
            <person name="Urmite Genomes"/>
        </authorList>
    </citation>
    <scope>NUCLEOTIDE SEQUENCE [LARGE SCALE GENOMIC DNA]</scope>
    <source>
        <strain evidence="5">LF1</strain>
    </source>
</reference>
<sequence length="176" mass="18706" precursor="true">MKKTDKKWVLLCSTAVAAVYAAGYFTTETQATMGQPRQHLASNTQTNSQSLNGLQLGQSSSGSQSNSSQTNSDSSNGSQASSSQKNSLYKDGTFTGSGMNRRGSMDVQVTIKNDKITDVAISNFAMHYSESDIVGLPDEVLQKQSAQVLNVSGATYSTQAFEDAVQDALNQAQNKG</sequence>
<feature type="region of interest" description="Disordered" evidence="1">
    <location>
        <begin position="35"/>
        <end position="102"/>
    </location>
</feature>
<evidence type="ECO:0000259" key="3">
    <source>
        <dbReference type="SMART" id="SM00900"/>
    </source>
</evidence>
<dbReference type="EMBL" id="CVRB01000002">
    <property type="protein sequence ID" value="CRK82121.1"/>
    <property type="molecule type" value="Genomic_DNA"/>
</dbReference>
<evidence type="ECO:0000313" key="4">
    <source>
        <dbReference type="EMBL" id="CRK82121.1"/>
    </source>
</evidence>
<dbReference type="GO" id="GO:0010181">
    <property type="term" value="F:FMN binding"/>
    <property type="evidence" value="ECO:0007669"/>
    <property type="project" value="InterPro"/>
</dbReference>
<evidence type="ECO:0000313" key="5">
    <source>
        <dbReference type="Proteomes" id="UP000199087"/>
    </source>
</evidence>
<protein>
    <submittedName>
        <fullName evidence="4">FMN-binding domain-containing protein</fullName>
    </submittedName>
</protein>